<dbReference type="Proteomes" id="UP000292445">
    <property type="component" value="Unassembled WGS sequence"/>
</dbReference>
<evidence type="ECO:0000313" key="1">
    <source>
        <dbReference type="EMBL" id="RZS80397.1"/>
    </source>
</evidence>
<organism evidence="1 2">
    <name type="scientific">Pigmentiphaga kullae</name>
    <dbReference type="NCBI Taxonomy" id="151784"/>
    <lineage>
        <taxon>Bacteria</taxon>
        <taxon>Pseudomonadati</taxon>
        <taxon>Pseudomonadota</taxon>
        <taxon>Betaproteobacteria</taxon>
        <taxon>Burkholderiales</taxon>
        <taxon>Alcaligenaceae</taxon>
        <taxon>Pigmentiphaga</taxon>
    </lineage>
</organism>
<gene>
    <name evidence="1" type="ORF">EV675_2997</name>
</gene>
<name>A0A4Q7NCN2_9BURK</name>
<accession>A0A4Q7NCN2</accession>
<keyword evidence="2" id="KW-1185">Reference proteome</keyword>
<dbReference type="OrthoDB" id="8657397at2"/>
<sequence length="77" mass="8454">MSGHNALNLIDIKPGARLRTNEGAVVELIENPQDGVWLICRYVEHPSEPELVGDDERTVFAQDIVDMADGHQQGEGS</sequence>
<evidence type="ECO:0000313" key="2">
    <source>
        <dbReference type="Proteomes" id="UP000292445"/>
    </source>
</evidence>
<reference evidence="1 2" key="1">
    <citation type="submission" date="2019-02" db="EMBL/GenBank/DDBJ databases">
        <title>Genomic Encyclopedia of Type Strains, Phase IV (KMG-IV): sequencing the most valuable type-strain genomes for metagenomic binning, comparative biology and taxonomic classification.</title>
        <authorList>
            <person name="Goeker M."/>
        </authorList>
    </citation>
    <scope>NUCLEOTIDE SEQUENCE [LARGE SCALE GENOMIC DNA]</scope>
    <source>
        <strain evidence="1 2">K24</strain>
    </source>
</reference>
<comment type="caution">
    <text evidence="1">The sequence shown here is derived from an EMBL/GenBank/DDBJ whole genome shotgun (WGS) entry which is preliminary data.</text>
</comment>
<protein>
    <submittedName>
        <fullName evidence="1">Uncharacterized protein</fullName>
    </submittedName>
</protein>
<proteinExistence type="predicted"/>
<dbReference type="AlphaFoldDB" id="A0A4Q7NCN2"/>
<dbReference type="EMBL" id="SGXC01000002">
    <property type="protein sequence ID" value="RZS80397.1"/>
    <property type="molecule type" value="Genomic_DNA"/>
</dbReference>
<dbReference type="RefSeq" id="WP_130358162.1">
    <property type="nucleotide sequence ID" value="NZ_SGXC01000002.1"/>
</dbReference>